<protein>
    <submittedName>
        <fullName evidence="1">Uncharacterized protein</fullName>
    </submittedName>
</protein>
<dbReference type="EMBL" id="CM046400">
    <property type="protein sequence ID" value="KAI8523627.1"/>
    <property type="molecule type" value="Genomic_DNA"/>
</dbReference>
<dbReference type="Proteomes" id="UP001062846">
    <property type="component" value="Chromosome 13"/>
</dbReference>
<evidence type="ECO:0000313" key="1">
    <source>
        <dbReference type="EMBL" id="KAI8523627.1"/>
    </source>
</evidence>
<accession>A0ACC0L513</accession>
<evidence type="ECO:0000313" key="2">
    <source>
        <dbReference type="Proteomes" id="UP001062846"/>
    </source>
</evidence>
<reference evidence="1" key="1">
    <citation type="submission" date="2022-02" db="EMBL/GenBank/DDBJ databases">
        <title>Plant Genome Project.</title>
        <authorList>
            <person name="Zhang R.-G."/>
        </authorList>
    </citation>
    <scope>NUCLEOTIDE SEQUENCE</scope>
    <source>
        <strain evidence="1">AT1</strain>
    </source>
</reference>
<gene>
    <name evidence="1" type="ORF">RHMOL_Rhmol13G0088800</name>
</gene>
<organism evidence="1 2">
    <name type="scientific">Rhododendron molle</name>
    <name type="common">Chinese azalea</name>
    <name type="synonym">Azalea mollis</name>
    <dbReference type="NCBI Taxonomy" id="49168"/>
    <lineage>
        <taxon>Eukaryota</taxon>
        <taxon>Viridiplantae</taxon>
        <taxon>Streptophyta</taxon>
        <taxon>Embryophyta</taxon>
        <taxon>Tracheophyta</taxon>
        <taxon>Spermatophyta</taxon>
        <taxon>Magnoliopsida</taxon>
        <taxon>eudicotyledons</taxon>
        <taxon>Gunneridae</taxon>
        <taxon>Pentapetalae</taxon>
        <taxon>asterids</taxon>
        <taxon>Ericales</taxon>
        <taxon>Ericaceae</taxon>
        <taxon>Ericoideae</taxon>
        <taxon>Rhodoreae</taxon>
        <taxon>Rhododendron</taxon>
    </lineage>
</organism>
<proteinExistence type="predicted"/>
<name>A0ACC0L513_RHOML</name>
<sequence length="178" mass="19898">MIPGKTARDVMKQYKELEDDVSSIEAGLVLVPGTPTQVASHAQKYFIRQVSGGKDKRRANIHDITTLSLNENGAPSPDHKRPPSPPDYSNSAPISATQFQWNNQLDGGMDWKWLSARQHTEMCFCLFVGSTRLGRSKCRPRICTESLCRVNLTVTTCFLICKLVISTLRDDIIVSNLF</sequence>
<keyword evidence="2" id="KW-1185">Reference proteome</keyword>
<comment type="caution">
    <text evidence="1">The sequence shown here is derived from an EMBL/GenBank/DDBJ whole genome shotgun (WGS) entry which is preliminary data.</text>
</comment>